<evidence type="ECO:0000313" key="5">
    <source>
        <dbReference type="Proteomes" id="UP000217999"/>
    </source>
</evidence>
<feature type="signal peptide" evidence="2">
    <location>
        <begin position="1"/>
        <end position="24"/>
    </location>
</feature>
<feature type="compositionally biased region" description="Polar residues" evidence="1">
    <location>
        <begin position="72"/>
        <end position="85"/>
    </location>
</feature>
<evidence type="ECO:0000256" key="2">
    <source>
        <dbReference type="SAM" id="SignalP"/>
    </source>
</evidence>
<feature type="region of interest" description="Disordered" evidence="1">
    <location>
        <begin position="157"/>
        <end position="180"/>
    </location>
</feature>
<comment type="caution">
    <text evidence="4">The sequence shown here is derived from an EMBL/GenBank/DDBJ whole genome shotgun (WGS) entry which is preliminary data.</text>
</comment>
<evidence type="ECO:0000256" key="1">
    <source>
        <dbReference type="SAM" id="MobiDB-lite"/>
    </source>
</evidence>
<protein>
    <submittedName>
        <fullName evidence="4">DUF4124 domain-containing protein</fullName>
    </submittedName>
</protein>
<feature type="chain" id="PRO_5012742351" evidence="2">
    <location>
        <begin position="25"/>
        <end position="194"/>
    </location>
</feature>
<proteinExistence type="predicted"/>
<feature type="compositionally biased region" description="Basic and acidic residues" evidence="1">
    <location>
        <begin position="116"/>
        <end position="143"/>
    </location>
</feature>
<reference evidence="4 5" key="1">
    <citation type="submission" date="2017-08" db="EMBL/GenBank/DDBJ databases">
        <title>WGS of Clinical strains of the CDC Group NO-1 linked to zoonotic infections in humans.</title>
        <authorList>
            <person name="Bernier A.-M."/>
            <person name="Bernard K."/>
        </authorList>
    </citation>
    <scope>NUCLEOTIDE SEQUENCE [LARGE SCALE GENOMIC DNA]</scope>
    <source>
        <strain evidence="4 5">NML03-0146</strain>
    </source>
</reference>
<gene>
    <name evidence="4" type="ORF">CK620_12835</name>
</gene>
<name>A0A2A2A6W4_9BURK</name>
<evidence type="ECO:0000259" key="3">
    <source>
        <dbReference type="Pfam" id="PF13511"/>
    </source>
</evidence>
<sequence length="194" mass="20981">MSKTSLRMMLAAALALGALGTLQAQPQWQWLDGSGRKVYSDRPPPPDVPQNRILKAPRDAAPAAPAAAAPVSTENGDSAPAQSSAGEDAELKARVDAQAKAQAEAQAREQAAQDEENAKIKQENERIAQENERIRRENAEKRKAQCAAAQATLKRLEPGRRVMTTDAKGNAGYMDDATREAQRQRAQAIVRENC</sequence>
<feature type="domain" description="DUF4124" evidence="3">
    <location>
        <begin position="14"/>
        <end position="69"/>
    </location>
</feature>
<dbReference type="InterPro" id="IPR025392">
    <property type="entry name" value="DUF4124"/>
</dbReference>
<dbReference type="RefSeq" id="WP_095550637.1">
    <property type="nucleotide sequence ID" value="NZ_NSJF01000008.1"/>
</dbReference>
<feature type="region of interest" description="Disordered" evidence="1">
    <location>
        <begin position="34"/>
        <end position="143"/>
    </location>
</feature>
<keyword evidence="2" id="KW-0732">Signal</keyword>
<accession>A0A2A2A6W4</accession>
<dbReference type="Pfam" id="PF13511">
    <property type="entry name" value="DUF4124"/>
    <property type="match status" value="1"/>
</dbReference>
<organism evidence="4 5">
    <name type="scientific">Vandammella animalimorsus</name>
    <dbReference type="NCBI Taxonomy" id="2029117"/>
    <lineage>
        <taxon>Bacteria</taxon>
        <taxon>Pseudomonadati</taxon>
        <taxon>Pseudomonadota</taxon>
        <taxon>Betaproteobacteria</taxon>
        <taxon>Burkholderiales</taxon>
        <taxon>Comamonadaceae</taxon>
        <taxon>Vandammella</taxon>
    </lineage>
</organism>
<dbReference type="EMBL" id="NSJF01000008">
    <property type="protein sequence ID" value="PAT33556.1"/>
    <property type="molecule type" value="Genomic_DNA"/>
</dbReference>
<dbReference type="Proteomes" id="UP000217999">
    <property type="component" value="Unassembled WGS sequence"/>
</dbReference>
<evidence type="ECO:0000313" key="4">
    <source>
        <dbReference type="EMBL" id="PAT33556.1"/>
    </source>
</evidence>
<dbReference type="AlphaFoldDB" id="A0A2A2A6W4"/>
<feature type="compositionally biased region" description="Low complexity" evidence="1">
    <location>
        <begin position="59"/>
        <end position="70"/>
    </location>
</feature>
<feature type="compositionally biased region" description="Low complexity" evidence="1">
    <location>
        <begin position="98"/>
        <end position="110"/>
    </location>
</feature>